<evidence type="ECO:0000313" key="6">
    <source>
        <dbReference type="Proteomes" id="UP000193558"/>
    </source>
</evidence>
<proteinExistence type="predicted"/>
<dbReference type="GO" id="GO:0003677">
    <property type="term" value="F:DNA binding"/>
    <property type="evidence" value="ECO:0007669"/>
    <property type="project" value="UniProtKB-KW"/>
</dbReference>
<evidence type="ECO:0000259" key="4">
    <source>
        <dbReference type="PROSITE" id="PS50995"/>
    </source>
</evidence>
<dbReference type="AlphaFoldDB" id="A0A1X1CSJ0"/>
<dbReference type="Pfam" id="PF12802">
    <property type="entry name" value="MarR_2"/>
    <property type="match status" value="1"/>
</dbReference>
<dbReference type="SUPFAM" id="SSF46785">
    <property type="entry name" value="Winged helix' DNA-binding domain"/>
    <property type="match status" value="1"/>
</dbReference>
<feature type="domain" description="HTH marR-type" evidence="4">
    <location>
        <begin position="1"/>
        <end position="130"/>
    </location>
</feature>
<dbReference type="Proteomes" id="UP000193558">
    <property type="component" value="Unassembled WGS sequence"/>
</dbReference>
<comment type="caution">
    <text evidence="5">The sequence shown here is derived from an EMBL/GenBank/DDBJ whole genome shotgun (WGS) entry which is preliminary data.</text>
</comment>
<sequence>MKDADYVLLADFRATLRTFMAFSETQARSVGLTPQQHQALLTIRGTALGNATVGYVAERLMLKPHSASGLLSRLEEAGLVLREPDQTDQRKTFLRLTAEAEQLLESLSLAHLEELSNLKPMLLSMINQFC</sequence>
<dbReference type="InterPro" id="IPR039422">
    <property type="entry name" value="MarR/SlyA-like"/>
</dbReference>
<evidence type="ECO:0000256" key="2">
    <source>
        <dbReference type="ARBA" id="ARBA00023125"/>
    </source>
</evidence>
<dbReference type="GO" id="GO:0003700">
    <property type="term" value="F:DNA-binding transcription factor activity"/>
    <property type="evidence" value="ECO:0007669"/>
    <property type="project" value="InterPro"/>
</dbReference>
<reference evidence="5 6" key="1">
    <citation type="journal article" date="2017" name="Antonie Van Leeuwenhoek">
        <title>Phylogenomic resolution of the bacterial genus Pantoea and its relationship with Erwinia and Tatumella.</title>
        <authorList>
            <person name="Palmer M."/>
            <person name="Steenkamp E.T."/>
            <person name="Coetzee M.P."/>
            <person name="Chan W.Y."/>
            <person name="van Zyl E."/>
            <person name="De Maayer P."/>
            <person name="Coutinho T.A."/>
            <person name="Blom J."/>
            <person name="Smits T.H."/>
            <person name="Duffy B."/>
            <person name="Venter S.N."/>
        </authorList>
    </citation>
    <scope>NUCLEOTIDE SEQUENCE [LARGE SCALE GENOMIC DNA]</scope>
    <source>
        <strain evidence="5 6">LMG 26275</strain>
    </source>
</reference>
<keyword evidence="2" id="KW-0238">DNA-binding</keyword>
<dbReference type="PANTHER" id="PTHR33164:SF43">
    <property type="entry name" value="HTH-TYPE TRANSCRIPTIONAL REPRESSOR YETL"/>
    <property type="match status" value="1"/>
</dbReference>
<dbReference type="InterPro" id="IPR036388">
    <property type="entry name" value="WH-like_DNA-bd_sf"/>
</dbReference>
<evidence type="ECO:0000256" key="3">
    <source>
        <dbReference type="ARBA" id="ARBA00023163"/>
    </source>
</evidence>
<dbReference type="InterPro" id="IPR023187">
    <property type="entry name" value="Tscrpt_reg_MarR-type_CS"/>
</dbReference>
<gene>
    <name evidence="5" type="ORF">HA51_19765</name>
</gene>
<evidence type="ECO:0000256" key="1">
    <source>
        <dbReference type="ARBA" id="ARBA00023015"/>
    </source>
</evidence>
<dbReference type="PROSITE" id="PS01117">
    <property type="entry name" value="HTH_MARR_1"/>
    <property type="match status" value="1"/>
</dbReference>
<dbReference type="Gene3D" id="1.10.10.10">
    <property type="entry name" value="Winged helix-like DNA-binding domain superfamily/Winged helix DNA-binding domain"/>
    <property type="match status" value="1"/>
</dbReference>
<dbReference type="EMBL" id="MLFR01000025">
    <property type="protein sequence ID" value="ORM67385.1"/>
    <property type="molecule type" value="Genomic_DNA"/>
</dbReference>
<dbReference type="PROSITE" id="PS50995">
    <property type="entry name" value="HTH_MARR_2"/>
    <property type="match status" value="1"/>
</dbReference>
<keyword evidence="1" id="KW-0805">Transcription regulation</keyword>
<dbReference type="InterPro" id="IPR000835">
    <property type="entry name" value="HTH_MarR-typ"/>
</dbReference>
<dbReference type="PANTHER" id="PTHR33164">
    <property type="entry name" value="TRANSCRIPTIONAL REGULATOR, MARR FAMILY"/>
    <property type="match status" value="1"/>
</dbReference>
<organism evidence="5 6">
    <name type="scientific">Pantoea rwandensis</name>
    <dbReference type="NCBI Taxonomy" id="1076550"/>
    <lineage>
        <taxon>Bacteria</taxon>
        <taxon>Pseudomonadati</taxon>
        <taxon>Pseudomonadota</taxon>
        <taxon>Gammaproteobacteria</taxon>
        <taxon>Enterobacterales</taxon>
        <taxon>Erwiniaceae</taxon>
        <taxon>Pantoea</taxon>
    </lineage>
</organism>
<dbReference type="GO" id="GO:0006950">
    <property type="term" value="P:response to stress"/>
    <property type="evidence" value="ECO:0007669"/>
    <property type="project" value="TreeGrafter"/>
</dbReference>
<dbReference type="InterPro" id="IPR036390">
    <property type="entry name" value="WH_DNA-bd_sf"/>
</dbReference>
<accession>A0A1X1CSJ0</accession>
<dbReference type="SMART" id="SM00347">
    <property type="entry name" value="HTH_MARR"/>
    <property type="match status" value="1"/>
</dbReference>
<keyword evidence="3" id="KW-0804">Transcription</keyword>
<protein>
    <submittedName>
        <fullName evidence="5">MarR family transcriptional regulator</fullName>
    </submittedName>
</protein>
<name>A0A1X1CSJ0_9GAMM</name>
<evidence type="ECO:0000313" key="5">
    <source>
        <dbReference type="EMBL" id="ORM67385.1"/>
    </source>
</evidence>